<proteinExistence type="predicted"/>
<keyword evidence="3" id="KW-1185">Reference proteome</keyword>
<evidence type="ECO:0000313" key="2">
    <source>
        <dbReference type="EMBL" id="MCU7548948.1"/>
    </source>
</evidence>
<gene>
    <name evidence="2" type="ORF">OCK74_07460</name>
</gene>
<reference evidence="2" key="2">
    <citation type="submission" date="2023-04" db="EMBL/GenBank/DDBJ databases">
        <title>Paracnuella aquatica gen. nov., sp. nov., a member of the family Chitinophagaceae isolated from a hot spring.</title>
        <authorList>
            <person name="Wang C."/>
        </authorList>
    </citation>
    <scope>NUCLEOTIDE SEQUENCE</scope>
    <source>
        <strain evidence="2">LB-8</strain>
    </source>
</reference>
<evidence type="ECO:0000313" key="3">
    <source>
        <dbReference type="Proteomes" id="UP001155483"/>
    </source>
</evidence>
<accession>A0A9X3BHP3</accession>
<feature type="transmembrane region" description="Helical" evidence="1">
    <location>
        <begin position="70"/>
        <end position="97"/>
    </location>
</feature>
<reference evidence="2" key="1">
    <citation type="submission" date="2022-09" db="EMBL/GenBank/DDBJ databases">
        <authorList>
            <person name="Yuan C."/>
            <person name="Ke Z."/>
        </authorList>
    </citation>
    <scope>NUCLEOTIDE SEQUENCE</scope>
    <source>
        <strain evidence="2">LB-8</strain>
    </source>
</reference>
<evidence type="ECO:0000256" key="1">
    <source>
        <dbReference type="SAM" id="Phobius"/>
    </source>
</evidence>
<feature type="transmembrane region" description="Helical" evidence="1">
    <location>
        <begin position="29"/>
        <end position="50"/>
    </location>
</feature>
<comment type="caution">
    <text evidence="2">The sequence shown here is derived from an EMBL/GenBank/DDBJ whole genome shotgun (WGS) entry which is preliminary data.</text>
</comment>
<protein>
    <submittedName>
        <fullName evidence="2">DUF5362 family protein</fullName>
    </submittedName>
</protein>
<feature type="transmembrane region" description="Helical" evidence="1">
    <location>
        <begin position="125"/>
        <end position="149"/>
    </location>
</feature>
<name>A0A9X3BHP3_9BACT</name>
<dbReference type="AlphaFoldDB" id="A0A9X3BHP3"/>
<dbReference type="Proteomes" id="UP001155483">
    <property type="component" value="Unassembled WGS sequence"/>
</dbReference>
<keyword evidence="1" id="KW-0812">Transmembrane</keyword>
<dbReference type="RefSeq" id="WP_279296392.1">
    <property type="nucleotide sequence ID" value="NZ_JAOTIF010000003.1"/>
</dbReference>
<keyword evidence="1" id="KW-1133">Transmembrane helix</keyword>
<keyword evidence="1" id="KW-0472">Membrane</keyword>
<organism evidence="2 3">
    <name type="scientific">Paraflavisolibacter caeni</name>
    <dbReference type="NCBI Taxonomy" id="2982496"/>
    <lineage>
        <taxon>Bacteria</taxon>
        <taxon>Pseudomonadati</taxon>
        <taxon>Bacteroidota</taxon>
        <taxon>Chitinophagia</taxon>
        <taxon>Chitinophagales</taxon>
        <taxon>Chitinophagaceae</taxon>
        <taxon>Paraflavisolibacter</taxon>
    </lineage>
</organism>
<dbReference type="EMBL" id="JAOTIF010000003">
    <property type="protein sequence ID" value="MCU7548948.1"/>
    <property type="molecule type" value="Genomic_DNA"/>
</dbReference>
<sequence>MEPTSSLFSLSIDPVTKAHLADTARWAKFLAICGFILLAFMLVMGIFMLIGMSSEMSSSISQEYGSSNIFGTFGMGAFAFIYIISALIIFFPLLYLLRFANRMSASLNGNDQHALNYSFQNLKAYFRYLGIITIILLAFYAIGIIFAVIGTSMFS</sequence>